<dbReference type="KEGG" id="vg:2559589"/>
<reference evidence="1" key="1">
    <citation type="submission" date="2006-02" db="EMBL/GenBank/DDBJ databases">
        <title>Complete nucleotide sequence of BcepNazgul, a novel soil phage of Burkholderia cepacia genomovar VII.</title>
        <authorList>
            <person name="Summer E.J."/>
            <person name="Peek M.L."/>
            <person name="Haliburton J.R."/>
            <person name="Hall E."/>
            <person name="Heusinkveld K."/>
            <person name="Simser J."/>
            <person name="No E.G."/>
            <person name="Gonzalez C.F."/>
            <person name="Young R.F."/>
        </authorList>
    </citation>
    <scope>NUCLEOTIDE SEQUENCE [LARGE SCALE GENOMIC DNA]</scope>
</reference>
<gene>
    <name evidence="1" type="ORF">Nazgul17</name>
</gene>
<dbReference type="GeneID" id="2559589"/>
<dbReference type="RefSeq" id="NP_919026.2">
    <property type="nucleotide sequence ID" value="NC_005091.2"/>
</dbReference>
<organism evidence="1 2">
    <name type="scientific">Burkholderia phage BcepNazgul</name>
    <dbReference type="NCBI Taxonomy" id="242861"/>
    <lineage>
        <taxon>Viruses</taxon>
        <taxon>Duplodnaviria</taxon>
        <taxon>Heunggongvirae</taxon>
        <taxon>Uroviricota</taxon>
        <taxon>Caudoviricetes</taxon>
        <taxon>Casjensviridae</taxon>
        <taxon>Nazgulvirus</taxon>
        <taxon>Nazgulvirus bcepnazgul</taxon>
        <taxon>Burkholderia virus BcepNazgul</taxon>
    </lineage>
</organism>
<proteinExistence type="predicted"/>
<accession>Q6UYE8</accession>
<dbReference type="EMBL" id="AY357582">
    <property type="protein sequence ID" value="AAQ63393.2"/>
    <property type="molecule type" value="Genomic_DNA"/>
</dbReference>
<evidence type="ECO:0000313" key="1">
    <source>
        <dbReference type="EMBL" id="AAQ63393.2"/>
    </source>
</evidence>
<dbReference type="Proteomes" id="UP000002549">
    <property type="component" value="Segment"/>
</dbReference>
<evidence type="ECO:0000313" key="2">
    <source>
        <dbReference type="Proteomes" id="UP000002549"/>
    </source>
</evidence>
<sequence>MTYPATTPARFPAVPPEAPYASRRHISLSGKAQRSAPPYEVTSDFLLFLLHRSKECSTFPLAPWRKPINPLNETTMTVKFTQEKNVTILRDAIDRHGLRCHITPDQGMFKFRERNNPTVYYFPKRNRYKIAGQPKDVHMNAADFACWYIGEHLGRLIAGNAMAWLHRAASDGNCRSCREDKCTAGPLCVAFEHHRERPLSSVTVEALREEQLQLQNDDQGAAPCSSN</sequence>
<name>Q6UYE8_9CAUD</name>
<protein>
    <submittedName>
        <fullName evidence="1">Uncharacterized protein</fullName>
    </submittedName>
</protein>
<keyword evidence="2" id="KW-1185">Reference proteome</keyword>